<dbReference type="SUPFAM" id="SSF48452">
    <property type="entry name" value="TPR-like"/>
    <property type="match status" value="1"/>
</dbReference>
<reference evidence="1" key="1">
    <citation type="submission" date="2022-07" db="EMBL/GenBank/DDBJ databases">
        <authorList>
            <person name="Li W.-J."/>
            <person name="Deng Q.-Q."/>
        </authorList>
    </citation>
    <scope>NUCLEOTIDE SEQUENCE</scope>
    <source>
        <strain evidence="1">SYSU M60031</strain>
    </source>
</reference>
<proteinExistence type="predicted"/>
<dbReference type="SUPFAM" id="SSF116965">
    <property type="entry name" value="Hypothetical protein MPN330"/>
    <property type="match status" value="1"/>
</dbReference>
<gene>
    <name evidence="1" type="ORF">NK662_02160</name>
</gene>
<sequence>MEQKEKTVVLFPNLSDLLRDKGFEALHNQDFTEALECFEQLRCHGMEDERSAFAEVVCLMELHQLREARERCEQLMETASETFADTAEMYITLLVQLHEYGEIAKVIPVLLEGGLSLEQAERLQSLQSFARKLQQEAPEASMDEDEALHAVFQGYDAMKQLQALQELRQCGKVHAFSFLRTFLEDDTKHPYVKSVILHALMDGGIQEEIVVAKFGEVMAVVPRELQPAAEGEFAKEVLNLLERRLGMKNPSMYEALSSYWYEMLYVFFPFQPEPAQPSVWAAVLEMVGGERFEGFADAARIAGSYGAEVSEVLKAHEVFLCVERSGTLPV</sequence>
<dbReference type="EMBL" id="JANCLT010000001">
    <property type="protein sequence ID" value="MCP8967343.1"/>
    <property type="molecule type" value="Genomic_DNA"/>
</dbReference>
<dbReference type="InterPro" id="IPR011990">
    <property type="entry name" value="TPR-like_helical_dom_sf"/>
</dbReference>
<dbReference type="AlphaFoldDB" id="A0AA41X6T2"/>
<dbReference type="Proteomes" id="UP001156102">
    <property type="component" value="Unassembled WGS sequence"/>
</dbReference>
<organism evidence="1 2">
    <name type="scientific">Ectobacillus ponti</name>
    <dbReference type="NCBI Taxonomy" id="2961894"/>
    <lineage>
        <taxon>Bacteria</taxon>
        <taxon>Bacillati</taxon>
        <taxon>Bacillota</taxon>
        <taxon>Bacilli</taxon>
        <taxon>Bacillales</taxon>
        <taxon>Bacillaceae</taxon>
        <taxon>Ectobacillus</taxon>
    </lineage>
</organism>
<name>A0AA41X6T2_9BACI</name>
<evidence type="ECO:0000313" key="2">
    <source>
        <dbReference type="Proteomes" id="UP001156102"/>
    </source>
</evidence>
<comment type="caution">
    <text evidence="1">The sequence shown here is derived from an EMBL/GenBank/DDBJ whole genome shotgun (WGS) entry which is preliminary data.</text>
</comment>
<evidence type="ECO:0008006" key="3">
    <source>
        <dbReference type="Google" id="ProtNLM"/>
    </source>
</evidence>
<dbReference type="RefSeq" id="WP_254756885.1">
    <property type="nucleotide sequence ID" value="NZ_JANCLT010000001.1"/>
</dbReference>
<accession>A0AA41X6T2</accession>
<protein>
    <recommendedName>
        <fullName evidence="3">Tetratricopeptide repeat protein</fullName>
    </recommendedName>
</protein>
<evidence type="ECO:0000313" key="1">
    <source>
        <dbReference type="EMBL" id="MCP8967343.1"/>
    </source>
</evidence>
<keyword evidence="2" id="KW-1185">Reference proteome</keyword>
<dbReference type="Gene3D" id="1.25.40.10">
    <property type="entry name" value="Tetratricopeptide repeat domain"/>
    <property type="match status" value="1"/>
</dbReference>